<dbReference type="InterPro" id="IPR034154">
    <property type="entry name" value="TOPRIM_DnaG/twinkle"/>
</dbReference>
<comment type="caution">
    <text evidence="3">The sequence shown here is derived from an EMBL/GenBank/DDBJ whole genome shotgun (WGS) entry which is preliminary data.</text>
</comment>
<feature type="region of interest" description="Disordered" evidence="1">
    <location>
        <begin position="620"/>
        <end position="642"/>
    </location>
</feature>
<evidence type="ECO:0000259" key="2">
    <source>
        <dbReference type="Pfam" id="PF08707"/>
    </source>
</evidence>
<evidence type="ECO:0000313" key="4">
    <source>
        <dbReference type="Proteomes" id="UP001171620"/>
    </source>
</evidence>
<dbReference type="GO" id="GO:0016817">
    <property type="term" value="F:hydrolase activity, acting on acid anhydrides"/>
    <property type="evidence" value="ECO:0007669"/>
    <property type="project" value="InterPro"/>
</dbReference>
<dbReference type="EMBL" id="JAUJRV010000015">
    <property type="protein sequence ID" value="MDN7797069.1"/>
    <property type="molecule type" value="Genomic_DNA"/>
</dbReference>
<evidence type="ECO:0000313" key="3">
    <source>
        <dbReference type="EMBL" id="MDN7797069.1"/>
    </source>
</evidence>
<evidence type="ECO:0000256" key="1">
    <source>
        <dbReference type="SAM" id="MobiDB-lite"/>
    </source>
</evidence>
<sequence>MNARYLSEEERARAALAMVPAEDYTTWVDMAFALKQGFGEAGFDIWDEWSRTAHNYSERAARVTWRSAGESGGKTLASLFWLAQQHGFDVRGSRAAMDPAERLRMSPPRPPVDRARQAGGVEARARARQAAVAREALAVWKWARPVGPGHPYLERKQVRSVPTLRELEAEELHALLGYAPRSAEELLTGRVLMVPVRIGDTLSTLELIDAEGRKSALAGGAKSGGYWVVEPDRFRDGVVTPILIAEGVATALAAWQATGWFSVAALSSGNLRPVAAMWRGRYPDAEVLVLADLGAGYEHAKQAALGTSSLLAEPHFAPEARIAGEVPTDFDDMAVLSGFGVVGELLRESLYVALARDAMGGEETGQAVAADGSDDVLKEDHALKEGNAMGNVKEKLVGDGEVSGRRRTSRRGASSQDAPEPAPSEPTPQETLAPAAGQALSQPPDPDRREADAPRAEPPPARAVGASARRQVGEPLYGLEEVPGEIKALAQHRFGAQIRMATPRENGGPYRGEVFNTEHYMIQEVSTRSVVFHAKANVEFVSDRLRWMDENQRLNGAEVQVGYDGTHGKVYPWDRARDLLERTVASLKKSAREAGFGNDLDATLDQLQATSWTRVREARAAALAQSKERAGREQEQGPGQQR</sequence>
<proteinExistence type="predicted"/>
<dbReference type="InterPro" id="IPR014819">
    <property type="entry name" value="PriCT_2"/>
</dbReference>
<feature type="compositionally biased region" description="Basic and acidic residues" evidence="1">
    <location>
        <begin position="626"/>
        <end position="635"/>
    </location>
</feature>
<accession>A0AAW7T594</accession>
<dbReference type="Proteomes" id="UP001171620">
    <property type="component" value="Unassembled WGS sequence"/>
</dbReference>
<feature type="compositionally biased region" description="Basic and acidic residues" evidence="1">
    <location>
        <begin position="392"/>
        <end position="404"/>
    </location>
</feature>
<dbReference type="RefSeq" id="WP_261505657.1">
    <property type="nucleotide sequence ID" value="NZ_JAUJRV010000015.1"/>
</dbReference>
<dbReference type="CDD" id="cd01029">
    <property type="entry name" value="TOPRIM_primases"/>
    <property type="match status" value="1"/>
</dbReference>
<feature type="region of interest" description="Disordered" evidence="1">
    <location>
        <begin position="383"/>
        <end position="469"/>
    </location>
</feature>
<dbReference type="Pfam" id="PF08707">
    <property type="entry name" value="PriCT_2"/>
    <property type="match status" value="1"/>
</dbReference>
<protein>
    <submittedName>
        <fullName evidence="3">PriCT-2 domain-containing protein</fullName>
    </submittedName>
</protein>
<organism evidence="3 4">
    <name type="scientific">Burkholderia vietnamiensis</name>
    <dbReference type="NCBI Taxonomy" id="60552"/>
    <lineage>
        <taxon>Bacteria</taxon>
        <taxon>Pseudomonadati</taxon>
        <taxon>Pseudomonadota</taxon>
        <taxon>Betaproteobacteria</taxon>
        <taxon>Burkholderiales</taxon>
        <taxon>Burkholderiaceae</taxon>
        <taxon>Burkholderia</taxon>
        <taxon>Burkholderia cepacia complex</taxon>
    </lineage>
</organism>
<dbReference type="AlphaFoldDB" id="A0AAW7T594"/>
<feature type="compositionally biased region" description="Basic and acidic residues" evidence="1">
    <location>
        <begin position="445"/>
        <end position="455"/>
    </location>
</feature>
<feature type="domain" description="Primase C-terminal 2" evidence="2">
    <location>
        <begin position="13"/>
        <end position="83"/>
    </location>
</feature>
<name>A0AAW7T594_BURVI</name>
<reference evidence="3" key="1">
    <citation type="submission" date="2023-07" db="EMBL/GenBank/DDBJ databases">
        <title>A collection of bacterial strains from the Burkholderia cepacia Research Laboratory and Repository.</title>
        <authorList>
            <person name="Lipuma J."/>
            <person name="Spilker T."/>
            <person name="Caverly L."/>
        </authorList>
    </citation>
    <scope>NUCLEOTIDE SEQUENCE</scope>
    <source>
        <strain evidence="3">AU44268</strain>
    </source>
</reference>
<gene>
    <name evidence="3" type="ORF">QZM33_19205</name>
</gene>